<sequence>MEMEESLTAGAILRLAAMTSSDDDPSFQPTLQVLEIATVQSDDDEITAFVLVLSDGTHSARYMLDPCETNLIQANLLEVYGIIRLYGFEGGSCSTADCLEVMPVVRRLIVSGQNPGKSIGDPMDFNLVDHYSLSAESLQDIFRGLGDSCETFEEMALLEKLVRHGGKRLSMAQIKGLLSSDAETDIFSGLMQKFLEKKARGSPKNNQPKKDTRPATKTNSSPQANIKAPELIPISSSNGESVYVDKKELDKMTKLSPQERTAIAKAMGTETTPQTTLNPEHTVQKLPILAALTHSKVPLHPDVVAALVDEYKIRKLIAREAKKQAEKKGRSNNYFALSREYKEKERVSQETADKQISKQYRKVSLRLHPDRHGDLYQREFDELLLAYEIMKDPDFRQDYVDKMVKVIETAPDHAMPAHESYVSSYQEQKDQATEWARYQRAMVTGGHKAHFYIETHLMNQSPRALHVNNIQGKTISIALPPLNPLAHFESMCQSVSVWLESVPKGNDTVLKRLEGQALKKAFGGGGGSQPGWVQTNVALPEYGTWQIYWKAQLKVEVASDKTAETTPSVSRQVVLTDPSYERAEQRLPGLIQHAKLLRSSLQSESQKLSRSTQGMSTGELEKSYWSVHALISKSRTIASSLWGTLEKMGHDDPKDYCLELEQLLTWIDTCAREKSQLDDKIQHNQKKLSMKSFKHSVAALIEEGRLRDWILNAEKQEIINTGGEVNRLYQLITEGKKANSLLLDADSLRNAATRSDLFSTKQCQSLLERADEVEARMLEETQRLVQQHAEEDAAKKKREEMEKLALVGLRLRQKVMLKDLKTRTELNGTIGLFMGLAQQGNRFVVRVQGVDMALCRENFEEWRGGENATKKAAPKVATWTCSLCTLLNNATLDKCSVCENPRKAVSAAGTKTTTAIGKSSITSVSVKNKQTKKPAPVTQQQISSKPAPVGWPATSTGKSSSAWGVPKQHGAQVGLLASSKVPARKTIRMWFPANDASAFIGKKGSNVKKVKEATGASIMVDKKTKNNTGCCAIYLEGTATQIMDAQVAISSFIQGRKQQKENQNGASKRNGASKFAEEKKPTPQSKEIFDAGRQTPTTTSLSVPDSISIISPAPAGEEDSGLTEIMETVDKAEKKLIPKPEVPKNGTKPMDSLFLFVCQQASCLKCKPEAFYEFLRSEDITTLKDLQEGLGDDDFLQEMIEHGLKGFKKKLFSKAAADAGLLGGIATVDNGLSEPKKASTTNQPSQLHLEFECPICYELMVKDPVMASDGFTYERHAIESWFRRHKDKSEGIPSPKTNVLMTDLRLIPNIQMRSMARDFSARSRE</sequence>
<dbReference type="InterPro" id="IPR052085">
    <property type="entry name" value="WD-SAM-U-box"/>
</dbReference>
<dbReference type="InterPro" id="IPR013083">
    <property type="entry name" value="Znf_RING/FYVE/PHD"/>
</dbReference>
<dbReference type="CDD" id="cd16655">
    <property type="entry name" value="RING-Ubox_WDSUB1-like"/>
    <property type="match status" value="1"/>
</dbReference>
<dbReference type="SMART" id="SM00547">
    <property type="entry name" value="ZnF_RBZ"/>
    <property type="match status" value="1"/>
</dbReference>
<feature type="region of interest" description="Disordered" evidence="7">
    <location>
        <begin position="925"/>
        <end position="964"/>
    </location>
</feature>
<feature type="region of interest" description="Disordered" evidence="7">
    <location>
        <begin position="197"/>
        <end position="232"/>
    </location>
</feature>
<organism evidence="11 12">
    <name type="scientific">Seminavis robusta</name>
    <dbReference type="NCBI Taxonomy" id="568900"/>
    <lineage>
        <taxon>Eukaryota</taxon>
        <taxon>Sar</taxon>
        <taxon>Stramenopiles</taxon>
        <taxon>Ochrophyta</taxon>
        <taxon>Bacillariophyta</taxon>
        <taxon>Bacillariophyceae</taxon>
        <taxon>Bacillariophycidae</taxon>
        <taxon>Naviculales</taxon>
        <taxon>Naviculaceae</taxon>
        <taxon>Seminavis</taxon>
    </lineage>
</organism>
<dbReference type="Pfam" id="PF00226">
    <property type="entry name" value="DnaJ"/>
    <property type="match status" value="1"/>
</dbReference>
<dbReference type="InterPro" id="IPR001876">
    <property type="entry name" value="Znf_RanBP2"/>
</dbReference>
<dbReference type="InterPro" id="IPR036869">
    <property type="entry name" value="J_dom_sf"/>
</dbReference>
<dbReference type="InterPro" id="IPR001623">
    <property type="entry name" value="DnaJ_domain"/>
</dbReference>
<accession>A0A9N8EQ63</accession>
<keyword evidence="3" id="KW-0862">Zinc</keyword>
<dbReference type="GO" id="GO:0016567">
    <property type="term" value="P:protein ubiquitination"/>
    <property type="evidence" value="ECO:0007669"/>
    <property type="project" value="InterPro"/>
</dbReference>
<dbReference type="InterPro" id="IPR007199">
    <property type="entry name" value="Rep_factor-A_N"/>
</dbReference>
<dbReference type="SUPFAM" id="SSF46565">
    <property type="entry name" value="Chaperone J-domain"/>
    <property type="match status" value="1"/>
</dbReference>
<evidence type="ECO:0000259" key="10">
    <source>
        <dbReference type="PROSITE" id="PS51698"/>
    </source>
</evidence>
<evidence type="ECO:0000313" key="11">
    <source>
        <dbReference type="EMBL" id="CAB9523189.1"/>
    </source>
</evidence>
<protein>
    <submittedName>
        <fullName evidence="11">SAM and U-box domain-containing protein 1</fullName>
    </submittedName>
</protein>
<dbReference type="PROSITE" id="PS50076">
    <property type="entry name" value="DNAJ_2"/>
    <property type="match status" value="1"/>
</dbReference>
<dbReference type="PROSITE" id="PS50199">
    <property type="entry name" value="ZF_RANBP2_2"/>
    <property type="match status" value="1"/>
</dbReference>
<dbReference type="SMART" id="SM00271">
    <property type="entry name" value="DnaJ"/>
    <property type="match status" value="1"/>
</dbReference>
<dbReference type="InterPro" id="IPR004087">
    <property type="entry name" value="KH_dom"/>
</dbReference>
<evidence type="ECO:0000256" key="1">
    <source>
        <dbReference type="ARBA" id="ARBA00022723"/>
    </source>
</evidence>
<feature type="domain" description="RanBP2-type" evidence="9">
    <location>
        <begin position="875"/>
        <end position="904"/>
    </location>
</feature>
<comment type="caution">
    <text evidence="11">The sequence shown here is derived from an EMBL/GenBank/DDBJ whole genome shotgun (WGS) entry which is preliminary data.</text>
</comment>
<dbReference type="InterPro" id="IPR003613">
    <property type="entry name" value="Ubox_domain"/>
</dbReference>
<proteinExistence type="predicted"/>
<dbReference type="SUPFAM" id="SSF90209">
    <property type="entry name" value="Ran binding protein zinc finger-like"/>
    <property type="match status" value="1"/>
</dbReference>
<dbReference type="GO" id="GO:0003677">
    <property type="term" value="F:DNA binding"/>
    <property type="evidence" value="ECO:0007669"/>
    <property type="project" value="InterPro"/>
</dbReference>
<evidence type="ECO:0000256" key="2">
    <source>
        <dbReference type="ARBA" id="ARBA00022771"/>
    </source>
</evidence>
<evidence type="ECO:0000256" key="3">
    <source>
        <dbReference type="ARBA" id="ARBA00022833"/>
    </source>
</evidence>
<dbReference type="GO" id="GO:0004842">
    <property type="term" value="F:ubiquitin-protein transferase activity"/>
    <property type="evidence" value="ECO:0007669"/>
    <property type="project" value="InterPro"/>
</dbReference>
<dbReference type="Gene3D" id="1.10.287.110">
    <property type="entry name" value="DnaJ domain"/>
    <property type="match status" value="1"/>
</dbReference>
<feature type="region of interest" description="Disordered" evidence="7">
    <location>
        <begin position="1056"/>
        <end position="1121"/>
    </location>
</feature>
<dbReference type="InterPro" id="IPR012340">
    <property type="entry name" value="NA-bd_OB-fold"/>
</dbReference>
<dbReference type="PANTHER" id="PTHR46573:SF1">
    <property type="entry name" value="WD REPEAT, SAM AND U-BOX DOMAIN-CONTAINING PROTEIN 1"/>
    <property type="match status" value="1"/>
</dbReference>
<keyword evidence="12" id="KW-1185">Reference proteome</keyword>
<dbReference type="Pfam" id="PF04057">
    <property type="entry name" value="Rep-A_N"/>
    <property type="match status" value="1"/>
</dbReference>
<dbReference type="CDD" id="cd00105">
    <property type="entry name" value="KH-I"/>
    <property type="match status" value="1"/>
</dbReference>
<feature type="domain" description="U-box" evidence="10">
    <location>
        <begin position="1262"/>
        <end position="1325"/>
    </location>
</feature>
<dbReference type="GO" id="GO:0003723">
    <property type="term" value="F:RNA binding"/>
    <property type="evidence" value="ECO:0007669"/>
    <property type="project" value="UniProtKB-UniRule"/>
</dbReference>
<dbReference type="EMBL" id="CAICTM010001385">
    <property type="protein sequence ID" value="CAB9523189.1"/>
    <property type="molecule type" value="Genomic_DNA"/>
</dbReference>
<dbReference type="GO" id="GO:0006260">
    <property type="term" value="P:DNA replication"/>
    <property type="evidence" value="ECO:0007669"/>
    <property type="project" value="InterPro"/>
</dbReference>
<dbReference type="Gene3D" id="3.30.1370.10">
    <property type="entry name" value="K Homology domain, type 1"/>
    <property type="match status" value="1"/>
</dbReference>
<dbReference type="PROSITE" id="PS01358">
    <property type="entry name" value="ZF_RANBP2_1"/>
    <property type="match status" value="1"/>
</dbReference>
<dbReference type="PROSITE" id="PS51698">
    <property type="entry name" value="U_BOX"/>
    <property type="match status" value="1"/>
</dbReference>
<dbReference type="Proteomes" id="UP001153069">
    <property type="component" value="Unassembled WGS sequence"/>
</dbReference>
<evidence type="ECO:0000313" key="12">
    <source>
        <dbReference type="Proteomes" id="UP001153069"/>
    </source>
</evidence>
<dbReference type="SMART" id="SM00504">
    <property type="entry name" value="Ubox"/>
    <property type="match status" value="1"/>
</dbReference>
<evidence type="ECO:0000256" key="5">
    <source>
        <dbReference type="PROSITE-ProRule" id="PRU00117"/>
    </source>
</evidence>
<dbReference type="SUPFAM" id="SSF54791">
    <property type="entry name" value="Eukaryotic type KH-domain (KH-domain type I)"/>
    <property type="match status" value="1"/>
</dbReference>
<dbReference type="Gene3D" id="4.10.1060.10">
    <property type="entry name" value="Zinc finger, RanBP2-type"/>
    <property type="match status" value="1"/>
</dbReference>
<feature type="compositionally biased region" description="Polar residues" evidence="7">
    <location>
        <begin position="953"/>
        <end position="962"/>
    </location>
</feature>
<dbReference type="GO" id="GO:0008270">
    <property type="term" value="F:zinc ion binding"/>
    <property type="evidence" value="ECO:0007669"/>
    <property type="project" value="UniProtKB-KW"/>
</dbReference>
<feature type="compositionally biased region" description="Polar residues" evidence="7">
    <location>
        <begin position="1094"/>
        <end position="1109"/>
    </location>
</feature>
<dbReference type="Gene3D" id="3.30.40.10">
    <property type="entry name" value="Zinc/RING finger domain, C3HC4 (zinc finger)"/>
    <property type="match status" value="1"/>
</dbReference>
<dbReference type="GO" id="GO:0005634">
    <property type="term" value="C:nucleus"/>
    <property type="evidence" value="ECO:0007669"/>
    <property type="project" value="InterPro"/>
</dbReference>
<reference evidence="11" key="1">
    <citation type="submission" date="2020-06" db="EMBL/GenBank/DDBJ databases">
        <authorList>
            <consortium name="Plant Systems Biology data submission"/>
        </authorList>
    </citation>
    <scope>NUCLEOTIDE SEQUENCE</scope>
    <source>
        <strain evidence="11">D6</strain>
    </source>
</reference>
<dbReference type="PANTHER" id="PTHR46573">
    <property type="entry name" value="WD REPEAT, SAM AND U-BOX DOMAIN-CONTAINING PROTEIN 1"/>
    <property type="match status" value="1"/>
</dbReference>
<name>A0A9N8EQ63_9STRA</name>
<evidence type="ECO:0000259" key="9">
    <source>
        <dbReference type="PROSITE" id="PS50199"/>
    </source>
</evidence>
<keyword evidence="4 5" id="KW-0694">RNA-binding</keyword>
<dbReference type="Gene3D" id="2.40.50.140">
    <property type="entry name" value="Nucleic acid-binding proteins"/>
    <property type="match status" value="1"/>
</dbReference>
<dbReference type="CDD" id="cd06257">
    <property type="entry name" value="DnaJ"/>
    <property type="match status" value="1"/>
</dbReference>
<dbReference type="InterPro" id="IPR004088">
    <property type="entry name" value="KH_dom_type_1"/>
</dbReference>
<keyword evidence="2 6" id="KW-0863">Zinc-finger</keyword>
<dbReference type="SUPFAM" id="SSF57850">
    <property type="entry name" value="RING/U-box"/>
    <property type="match status" value="1"/>
</dbReference>
<dbReference type="Pfam" id="PF04564">
    <property type="entry name" value="U-box"/>
    <property type="match status" value="1"/>
</dbReference>
<evidence type="ECO:0000256" key="4">
    <source>
        <dbReference type="ARBA" id="ARBA00022884"/>
    </source>
</evidence>
<dbReference type="SUPFAM" id="SSF50249">
    <property type="entry name" value="Nucleic acid-binding proteins"/>
    <property type="match status" value="1"/>
</dbReference>
<evidence type="ECO:0000259" key="8">
    <source>
        <dbReference type="PROSITE" id="PS50076"/>
    </source>
</evidence>
<gene>
    <name evidence="11" type="ORF">SEMRO_1387_G268390.1</name>
</gene>
<evidence type="ECO:0000256" key="6">
    <source>
        <dbReference type="PROSITE-ProRule" id="PRU00322"/>
    </source>
</evidence>
<keyword evidence="1" id="KW-0479">Metal-binding</keyword>
<dbReference type="InterPro" id="IPR036612">
    <property type="entry name" value="KH_dom_type_1_sf"/>
</dbReference>
<dbReference type="Pfam" id="PF00013">
    <property type="entry name" value="KH_1"/>
    <property type="match status" value="1"/>
</dbReference>
<dbReference type="InterPro" id="IPR036443">
    <property type="entry name" value="Znf_RanBP2_sf"/>
</dbReference>
<dbReference type="SMART" id="SM00322">
    <property type="entry name" value="KH"/>
    <property type="match status" value="1"/>
</dbReference>
<feature type="domain" description="J" evidence="8">
    <location>
        <begin position="340"/>
        <end position="403"/>
    </location>
</feature>
<dbReference type="PROSITE" id="PS50084">
    <property type="entry name" value="KH_TYPE_1"/>
    <property type="match status" value="1"/>
</dbReference>
<evidence type="ECO:0000256" key="7">
    <source>
        <dbReference type="SAM" id="MobiDB-lite"/>
    </source>
</evidence>
<dbReference type="OrthoDB" id="259708at2759"/>
<feature type="compositionally biased region" description="Polar residues" evidence="7">
    <location>
        <begin position="215"/>
        <end position="224"/>
    </location>
</feature>